<dbReference type="Gene3D" id="3.40.50.1820">
    <property type="entry name" value="alpha/beta hydrolase"/>
    <property type="match status" value="1"/>
</dbReference>
<evidence type="ECO:0000313" key="2">
    <source>
        <dbReference type="EMBL" id="SHF12825.1"/>
    </source>
</evidence>
<name>A0A1M4Z4C8_9BURK</name>
<dbReference type="RefSeq" id="WP_073355964.1">
    <property type="nucleotide sequence ID" value="NZ_FQUZ01000013.1"/>
</dbReference>
<dbReference type="OrthoDB" id="8543939at2"/>
<dbReference type="SUPFAM" id="SSF53474">
    <property type="entry name" value="alpha/beta-Hydrolases"/>
    <property type="match status" value="1"/>
</dbReference>
<dbReference type="Pfam" id="PF12697">
    <property type="entry name" value="Abhydrolase_6"/>
    <property type="match status" value="1"/>
</dbReference>
<proteinExistence type="predicted"/>
<reference evidence="2 3" key="1">
    <citation type="submission" date="2016-11" db="EMBL/GenBank/DDBJ databases">
        <authorList>
            <person name="Jaros S."/>
            <person name="Januszkiewicz K."/>
            <person name="Wedrychowicz H."/>
        </authorList>
    </citation>
    <scope>NUCLEOTIDE SEQUENCE [LARGE SCALE GENOMIC DNA]</scope>
    <source>
        <strain evidence="2 3">DSM 16112</strain>
    </source>
</reference>
<gene>
    <name evidence="2" type="ORF">SAMN02745117_01379</name>
</gene>
<feature type="domain" description="AB hydrolase-1" evidence="1">
    <location>
        <begin position="30"/>
        <end position="266"/>
    </location>
</feature>
<dbReference type="InterPro" id="IPR000073">
    <property type="entry name" value="AB_hydrolase_1"/>
</dbReference>
<sequence length="278" mass="30661">MGIQYFQVEDGTRLAFRDEGQGLPLLALAGLTRDGRDFDYLARHLSKVRLIRLDSRGRGHSEWAPSQTYTVAQEAQDAMTLLDHLQLEKVAIIGSSRGGLLGMVMVATAPTRIAGLCFNDVGPVLERSGLERIGAYIGIQPAIATLEEIADRMPKAMPGFEAVSAMRWAEETIRHYIQTADGVALPYDPALRESFDRAMSQPLAAIWNLFDACAHIPLALIRAANSDVLSLETADAMQARRPDLIRANIPQRGHVPFLDEPESLAAIRTWLDRLVDTF</sequence>
<dbReference type="STRING" id="1122156.SAMN02745117_01379"/>
<evidence type="ECO:0000259" key="1">
    <source>
        <dbReference type="Pfam" id="PF12697"/>
    </source>
</evidence>
<dbReference type="PANTHER" id="PTHR43194">
    <property type="entry name" value="HYDROLASE ALPHA/BETA FOLD FAMILY"/>
    <property type="match status" value="1"/>
</dbReference>
<evidence type="ECO:0000313" key="3">
    <source>
        <dbReference type="Proteomes" id="UP000184327"/>
    </source>
</evidence>
<dbReference type="InterPro" id="IPR050228">
    <property type="entry name" value="Carboxylesterase_BioH"/>
</dbReference>
<keyword evidence="3" id="KW-1185">Reference proteome</keyword>
<dbReference type="InterPro" id="IPR029058">
    <property type="entry name" value="AB_hydrolase_fold"/>
</dbReference>
<dbReference type="AlphaFoldDB" id="A0A1M4Z4C8"/>
<dbReference type="EMBL" id="FQUZ01000013">
    <property type="protein sequence ID" value="SHF12825.1"/>
    <property type="molecule type" value="Genomic_DNA"/>
</dbReference>
<dbReference type="PANTHER" id="PTHR43194:SF2">
    <property type="entry name" value="PEROXISOMAL MEMBRANE PROTEIN LPX1"/>
    <property type="match status" value="1"/>
</dbReference>
<protein>
    <submittedName>
        <fullName evidence="2">Pimeloyl-ACP methyl ester carboxylesterase</fullName>
    </submittedName>
</protein>
<dbReference type="Proteomes" id="UP000184327">
    <property type="component" value="Unassembled WGS sequence"/>
</dbReference>
<accession>A0A1M4Z4C8</accession>
<organism evidence="2 3">
    <name type="scientific">Lampropedia hyalina DSM 16112</name>
    <dbReference type="NCBI Taxonomy" id="1122156"/>
    <lineage>
        <taxon>Bacteria</taxon>
        <taxon>Pseudomonadati</taxon>
        <taxon>Pseudomonadota</taxon>
        <taxon>Betaproteobacteria</taxon>
        <taxon>Burkholderiales</taxon>
        <taxon>Comamonadaceae</taxon>
        <taxon>Lampropedia</taxon>
    </lineage>
</organism>